<dbReference type="Pfam" id="PF00535">
    <property type="entry name" value="Glycos_transf_2"/>
    <property type="match status" value="1"/>
</dbReference>
<dbReference type="GO" id="GO:0016757">
    <property type="term" value="F:glycosyltransferase activity"/>
    <property type="evidence" value="ECO:0007669"/>
    <property type="project" value="UniProtKB-KW"/>
</dbReference>
<dbReference type="InterPro" id="IPR029044">
    <property type="entry name" value="Nucleotide-diphossugar_trans"/>
</dbReference>
<evidence type="ECO:0000313" key="2">
    <source>
        <dbReference type="EMBL" id="HIZ46136.1"/>
    </source>
</evidence>
<dbReference type="EC" id="2.4.-.-" evidence="2"/>
<organism evidence="2 3">
    <name type="scientific">Candidatus Olsenella pullistercoris</name>
    <dbReference type="NCBI Taxonomy" id="2838712"/>
    <lineage>
        <taxon>Bacteria</taxon>
        <taxon>Bacillati</taxon>
        <taxon>Actinomycetota</taxon>
        <taxon>Coriobacteriia</taxon>
        <taxon>Coriobacteriales</taxon>
        <taxon>Atopobiaceae</taxon>
        <taxon>Olsenella</taxon>
    </lineage>
</organism>
<accession>A0A9D2EZH3</accession>
<dbReference type="PANTHER" id="PTHR43685">
    <property type="entry name" value="GLYCOSYLTRANSFERASE"/>
    <property type="match status" value="1"/>
</dbReference>
<name>A0A9D2EZH3_9ACTN</name>
<sequence>MKKNFSSIIPVYNKRLESVPALVEHGNNKEVEWIVCDNSTLSKIKLNNALYARKNKITYIDMEGNKGISRAYNAAVRIANAGIVCIFDHDTMIPSEYFDKVKSKIDANGRGIYIPRVYTSVRLVSPLRFFGCAILTYGNTSRVDLKRCSAFNSGMAITRDVFDQIAYDESLFLEWVDHAFCRDAHRAGIPFFYLEDVCLQQDWSRENSDLRNALIREKIQRRDLLNFYSNGMVEKIYGRLYAAYRVLRLSIQYKTTAFITNK</sequence>
<evidence type="ECO:0000313" key="3">
    <source>
        <dbReference type="Proteomes" id="UP000824062"/>
    </source>
</evidence>
<protein>
    <submittedName>
        <fullName evidence="2">Glycosyltransferase</fullName>
        <ecNumber evidence="2">2.4.-.-</ecNumber>
    </submittedName>
</protein>
<dbReference type="SUPFAM" id="SSF53448">
    <property type="entry name" value="Nucleotide-diphospho-sugar transferases"/>
    <property type="match status" value="1"/>
</dbReference>
<proteinExistence type="predicted"/>
<reference evidence="2" key="2">
    <citation type="submission" date="2021-04" db="EMBL/GenBank/DDBJ databases">
        <authorList>
            <person name="Gilroy R."/>
        </authorList>
    </citation>
    <scope>NUCLEOTIDE SEQUENCE</scope>
    <source>
        <strain evidence="2">ChiHjej12B11-14209</strain>
    </source>
</reference>
<dbReference type="PANTHER" id="PTHR43685:SF2">
    <property type="entry name" value="GLYCOSYLTRANSFERASE 2-LIKE DOMAIN-CONTAINING PROTEIN"/>
    <property type="match status" value="1"/>
</dbReference>
<reference evidence="2" key="1">
    <citation type="journal article" date="2021" name="PeerJ">
        <title>Extensive microbial diversity within the chicken gut microbiome revealed by metagenomics and culture.</title>
        <authorList>
            <person name="Gilroy R."/>
            <person name="Ravi A."/>
            <person name="Getino M."/>
            <person name="Pursley I."/>
            <person name="Horton D.L."/>
            <person name="Alikhan N.F."/>
            <person name="Baker D."/>
            <person name="Gharbi K."/>
            <person name="Hall N."/>
            <person name="Watson M."/>
            <person name="Adriaenssens E.M."/>
            <person name="Foster-Nyarko E."/>
            <person name="Jarju S."/>
            <person name="Secka A."/>
            <person name="Antonio M."/>
            <person name="Oren A."/>
            <person name="Chaudhuri R.R."/>
            <person name="La Ragione R."/>
            <person name="Hildebrand F."/>
            <person name="Pallen M.J."/>
        </authorList>
    </citation>
    <scope>NUCLEOTIDE SEQUENCE</scope>
    <source>
        <strain evidence="2">ChiHjej12B11-14209</strain>
    </source>
</reference>
<keyword evidence="2" id="KW-0328">Glycosyltransferase</keyword>
<dbReference type="InterPro" id="IPR050834">
    <property type="entry name" value="Glycosyltransf_2"/>
</dbReference>
<dbReference type="AlphaFoldDB" id="A0A9D2EZH3"/>
<dbReference type="Proteomes" id="UP000824062">
    <property type="component" value="Unassembled WGS sequence"/>
</dbReference>
<dbReference type="InterPro" id="IPR001173">
    <property type="entry name" value="Glyco_trans_2-like"/>
</dbReference>
<dbReference type="EMBL" id="DXBM01000034">
    <property type="protein sequence ID" value="HIZ46136.1"/>
    <property type="molecule type" value="Genomic_DNA"/>
</dbReference>
<comment type="caution">
    <text evidence="2">The sequence shown here is derived from an EMBL/GenBank/DDBJ whole genome shotgun (WGS) entry which is preliminary data.</text>
</comment>
<gene>
    <name evidence="2" type="ORF">IAA19_03835</name>
</gene>
<feature type="domain" description="Glycosyltransferase 2-like" evidence="1">
    <location>
        <begin position="7"/>
        <end position="119"/>
    </location>
</feature>
<keyword evidence="2" id="KW-0808">Transferase</keyword>
<evidence type="ECO:0000259" key="1">
    <source>
        <dbReference type="Pfam" id="PF00535"/>
    </source>
</evidence>
<dbReference type="Gene3D" id="3.90.550.10">
    <property type="entry name" value="Spore Coat Polysaccharide Biosynthesis Protein SpsA, Chain A"/>
    <property type="match status" value="1"/>
</dbReference>